<dbReference type="OMA" id="ECTTLCL"/>
<dbReference type="PRINTS" id="PR00261">
    <property type="entry name" value="LDLRECEPTOR"/>
</dbReference>
<dbReference type="PROSITE" id="PS51120">
    <property type="entry name" value="LDLRB"/>
    <property type="match status" value="1"/>
</dbReference>
<keyword evidence="9" id="KW-0472">Membrane</keyword>
<sequence>MKYDYITKKLFWTTGRFGKLYAMDIDTESQHITMVAQGDWINALALHPCRGKIFWSDSGFKSRGGPYEPRIEMAGMSGNRRNVIIDKDISLVIALAVDNQNDMLYWADANKMRIERSNLDGNNREVLVEEYRSSRGLDIYGDYLYSVDINVGSLVRIDRFTGQSREVIASGLKSPLAVRIASNSKKFVEQQCPNFTNPCASQNGGCDQLCFVASTTLGIQSECSCNTSYKVSGQKSCVPSSEFCQAVDDFRCQSGDCVPITSTCDGTQQCLDGSDENPLYCITRRCPRLYYTCANRRCIDINKQCDGNNDCGDSSDELRCETTRLASFSSSNSECPSNMFKCSTNTCLNRTKVCDGRNDCRDAAVSDENNSTCPGLPIVCRGVKRRCPNTNICISPADLCDNYDDCGDGADEDKTYCAKAPCGSLHVRCPSGRCIPETWQCDGDNDCGDNWDERNCSSGNRTCV</sequence>
<keyword evidence="3" id="KW-0254">Endocytosis</keyword>
<dbReference type="Gene3D" id="4.10.400.10">
    <property type="entry name" value="Low-density Lipoprotein Receptor"/>
    <property type="match status" value="5"/>
</dbReference>
<feature type="disulfide bond" evidence="13">
    <location>
        <begin position="422"/>
        <end position="434"/>
    </location>
</feature>
<dbReference type="PROSITE" id="PS50068">
    <property type="entry name" value="LDLRA_2"/>
    <property type="match status" value="5"/>
</dbReference>
<evidence type="ECO:0000256" key="11">
    <source>
        <dbReference type="ARBA" id="ARBA00023170"/>
    </source>
</evidence>
<evidence type="ECO:0000313" key="15">
    <source>
        <dbReference type="Proteomes" id="UP000887565"/>
    </source>
</evidence>
<dbReference type="CDD" id="cd00112">
    <property type="entry name" value="LDLa"/>
    <property type="match status" value="5"/>
</dbReference>
<keyword evidence="4" id="KW-0812">Transmembrane</keyword>
<dbReference type="InterPro" id="IPR011042">
    <property type="entry name" value="6-blade_b-propeller_TolB-like"/>
</dbReference>
<dbReference type="WBParaSite" id="nRc.2.0.1.t48044-RA">
    <property type="protein sequence ID" value="nRc.2.0.1.t48044-RA"/>
    <property type="gene ID" value="nRc.2.0.1.g48044"/>
</dbReference>
<evidence type="ECO:0000256" key="10">
    <source>
        <dbReference type="ARBA" id="ARBA00023157"/>
    </source>
</evidence>
<dbReference type="FunFam" id="4.10.400.10:FF:000034">
    <property type="entry name" value="Low-density lipoprotein receptor-related protein 2"/>
    <property type="match status" value="1"/>
</dbReference>
<keyword evidence="5" id="KW-0732">Signal</keyword>
<dbReference type="FunFam" id="2.120.10.30:FF:000241">
    <property type="entry name" value="Low-density lipoprotein receptor-related protein 6"/>
    <property type="match status" value="1"/>
</dbReference>
<comment type="caution">
    <text evidence="13">Lacks conserved residue(s) required for the propagation of feature annotation.</text>
</comment>
<dbReference type="SMART" id="SM00135">
    <property type="entry name" value="LY"/>
    <property type="match status" value="3"/>
</dbReference>
<dbReference type="GO" id="GO:0006897">
    <property type="term" value="P:endocytosis"/>
    <property type="evidence" value="ECO:0007669"/>
    <property type="project" value="UniProtKB-KW"/>
</dbReference>
<keyword evidence="8" id="KW-1133">Transmembrane helix</keyword>
<evidence type="ECO:0000256" key="14">
    <source>
        <dbReference type="PROSITE-ProRule" id="PRU00461"/>
    </source>
</evidence>
<name>A0A915LAE5_ROMCU</name>
<feature type="disulfide bond" evidence="13">
    <location>
        <begin position="305"/>
        <end position="320"/>
    </location>
</feature>
<organism evidence="15 16">
    <name type="scientific">Romanomermis culicivorax</name>
    <name type="common">Nematode worm</name>
    <dbReference type="NCBI Taxonomy" id="13658"/>
    <lineage>
        <taxon>Eukaryota</taxon>
        <taxon>Metazoa</taxon>
        <taxon>Ecdysozoa</taxon>
        <taxon>Nematoda</taxon>
        <taxon>Enoplea</taxon>
        <taxon>Dorylaimia</taxon>
        <taxon>Mermithida</taxon>
        <taxon>Mermithoidea</taxon>
        <taxon>Mermithidae</taxon>
        <taxon>Romanomermis</taxon>
    </lineage>
</organism>
<keyword evidence="6" id="KW-0677">Repeat</keyword>
<dbReference type="PANTHER" id="PTHR22722">
    <property type="entry name" value="LOW-DENSITY LIPOPROTEIN RECEPTOR-RELATED PROTEIN 2-RELATED"/>
    <property type="match status" value="1"/>
</dbReference>
<evidence type="ECO:0000256" key="12">
    <source>
        <dbReference type="ARBA" id="ARBA00023180"/>
    </source>
</evidence>
<dbReference type="GO" id="GO:0043235">
    <property type="term" value="C:receptor complex"/>
    <property type="evidence" value="ECO:0007669"/>
    <property type="project" value="TreeGrafter"/>
</dbReference>
<evidence type="ECO:0000256" key="5">
    <source>
        <dbReference type="ARBA" id="ARBA00022729"/>
    </source>
</evidence>
<evidence type="ECO:0000256" key="3">
    <source>
        <dbReference type="ARBA" id="ARBA00022583"/>
    </source>
</evidence>
<feature type="disulfide bond" evidence="13">
    <location>
        <begin position="429"/>
        <end position="447"/>
    </location>
</feature>
<dbReference type="InterPro" id="IPR036055">
    <property type="entry name" value="LDL_receptor-like_sf"/>
</dbReference>
<evidence type="ECO:0000256" key="13">
    <source>
        <dbReference type="PROSITE-ProRule" id="PRU00124"/>
    </source>
</evidence>
<feature type="disulfide bond" evidence="13">
    <location>
        <begin position="293"/>
        <end position="311"/>
    </location>
</feature>
<keyword evidence="10 13" id="KW-1015">Disulfide bond</keyword>
<feature type="disulfide bond" evidence="13">
    <location>
        <begin position="286"/>
        <end position="298"/>
    </location>
</feature>
<evidence type="ECO:0000313" key="16">
    <source>
        <dbReference type="WBParaSite" id="nRc.2.0.1.t48044-RA"/>
    </source>
</evidence>
<feature type="disulfide bond" evidence="13">
    <location>
        <begin position="441"/>
        <end position="456"/>
    </location>
</feature>
<keyword evidence="7" id="KW-0106">Calcium</keyword>
<feature type="repeat" description="LDL-receptor class B" evidence="14">
    <location>
        <begin position="102"/>
        <end position="143"/>
    </location>
</feature>
<proteinExistence type="predicted"/>
<reference evidence="16" key="1">
    <citation type="submission" date="2022-11" db="UniProtKB">
        <authorList>
            <consortium name="WormBaseParasite"/>
        </authorList>
    </citation>
    <scope>IDENTIFICATION</scope>
</reference>
<keyword evidence="2" id="KW-0245">EGF-like domain</keyword>
<dbReference type="InterPro" id="IPR002172">
    <property type="entry name" value="LDrepeatLR_classA_rpt"/>
</dbReference>
<dbReference type="GO" id="GO:0005886">
    <property type="term" value="C:plasma membrane"/>
    <property type="evidence" value="ECO:0007669"/>
    <property type="project" value="TreeGrafter"/>
</dbReference>
<dbReference type="GO" id="GO:0005041">
    <property type="term" value="F:low-density lipoprotein particle receptor activity"/>
    <property type="evidence" value="ECO:0007669"/>
    <property type="project" value="TreeGrafter"/>
</dbReference>
<dbReference type="Gene3D" id="2.120.10.30">
    <property type="entry name" value="TolB, C-terminal domain"/>
    <property type="match status" value="1"/>
</dbReference>
<dbReference type="InterPro" id="IPR000033">
    <property type="entry name" value="LDLR_classB_rpt"/>
</dbReference>
<keyword evidence="12" id="KW-0325">Glycoprotein</keyword>
<dbReference type="AlphaFoldDB" id="A0A915LAE5"/>
<dbReference type="SMART" id="SM00192">
    <property type="entry name" value="LDLa"/>
    <property type="match status" value="5"/>
</dbReference>
<evidence type="ECO:0000256" key="8">
    <source>
        <dbReference type="ARBA" id="ARBA00022989"/>
    </source>
</evidence>
<dbReference type="PROSITE" id="PS01209">
    <property type="entry name" value="LDLRA_1"/>
    <property type="match status" value="2"/>
</dbReference>
<evidence type="ECO:0000256" key="2">
    <source>
        <dbReference type="ARBA" id="ARBA00022536"/>
    </source>
</evidence>
<evidence type="ECO:0000256" key="7">
    <source>
        <dbReference type="ARBA" id="ARBA00022837"/>
    </source>
</evidence>
<feature type="disulfide bond" evidence="13">
    <location>
        <begin position="252"/>
        <end position="270"/>
    </location>
</feature>
<dbReference type="Pfam" id="PF00057">
    <property type="entry name" value="Ldl_recept_a"/>
    <property type="match status" value="4"/>
</dbReference>
<keyword evidence="15" id="KW-1185">Reference proteome</keyword>
<protein>
    <submittedName>
        <fullName evidence="16">Uncharacterized protein</fullName>
    </submittedName>
</protein>
<dbReference type="SUPFAM" id="SSF57424">
    <property type="entry name" value="LDL receptor-like module"/>
    <property type="match status" value="5"/>
</dbReference>
<evidence type="ECO:0000256" key="4">
    <source>
        <dbReference type="ARBA" id="ARBA00022692"/>
    </source>
</evidence>
<evidence type="ECO:0000256" key="9">
    <source>
        <dbReference type="ARBA" id="ARBA00023136"/>
    </source>
</evidence>
<dbReference type="InterPro" id="IPR023415">
    <property type="entry name" value="LDLR_class-A_CS"/>
</dbReference>
<evidence type="ECO:0000256" key="6">
    <source>
        <dbReference type="ARBA" id="ARBA00022737"/>
    </source>
</evidence>
<dbReference type="Proteomes" id="UP000887565">
    <property type="component" value="Unplaced"/>
</dbReference>
<comment type="subcellular location">
    <subcellularLocation>
        <location evidence="1">Membrane</location>
        <topology evidence="1">Single-pass membrane protein</topology>
    </subcellularLocation>
</comment>
<dbReference type="SUPFAM" id="SSF63825">
    <property type="entry name" value="YWTD domain"/>
    <property type="match status" value="1"/>
</dbReference>
<feature type="disulfide bond" evidence="13">
    <location>
        <begin position="335"/>
        <end position="347"/>
    </location>
</feature>
<dbReference type="FunFam" id="4.10.400.10:FF:000065">
    <property type="entry name" value="Transmembrane protease serine 7"/>
    <property type="match status" value="1"/>
</dbReference>
<evidence type="ECO:0000256" key="1">
    <source>
        <dbReference type="ARBA" id="ARBA00004167"/>
    </source>
</evidence>
<feature type="disulfide bond" evidence="13">
    <location>
        <begin position="342"/>
        <end position="360"/>
    </location>
</feature>
<accession>A0A915LAE5</accession>
<dbReference type="InterPro" id="IPR051221">
    <property type="entry name" value="LDLR-related"/>
</dbReference>
<dbReference type="PANTHER" id="PTHR22722:SF5">
    <property type="entry name" value="LOW-DENSITY LIPOPROTEIN RECEPTOR-RELATED PROTEIN 1B"/>
    <property type="match status" value="1"/>
</dbReference>
<keyword evidence="11" id="KW-0675">Receptor</keyword>